<keyword evidence="3" id="KW-1185">Reference proteome</keyword>
<organism evidence="2 3">
    <name type="scientific">Limnospira platensis NIES-46</name>
    <dbReference type="NCBI Taxonomy" id="1236695"/>
    <lineage>
        <taxon>Bacteria</taxon>
        <taxon>Bacillati</taxon>
        <taxon>Cyanobacteriota</taxon>
        <taxon>Cyanophyceae</taxon>
        <taxon>Oscillatoriophycideae</taxon>
        <taxon>Oscillatoriales</taxon>
        <taxon>Sirenicapillariaceae</taxon>
        <taxon>Limnospira</taxon>
    </lineage>
</organism>
<reference evidence="2 3" key="1">
    <citation type="journal article" date="2019" name="J Genomics">
        <title>The Draft Genome of a Hydrogen-producing Cyanobacterium, Arthrospira platensis NIES-46.</title>
        <authorList>
            <person name="Suzuki S."/>
            <person name="Yamaguchi H."/>
            <person name="Kawachi M."/>
        </authorList>
    </citation>
    <scope>NUCLEOTIDE SEQUENCE [LARGE SCALE GENOMIC DNA]</scope>
    <source>
        <strain evidence="2 3">NIES-46</strain>
    </source>
</reference>
<sequence>MPLNDAYDKYKVAFAAKLAQPSGTCIGRSLMVEAPVDKTSKYVIPMPMLLLHTLSNNAVTLEPAEVRALTIWRPAVSGTPSTSSNRRNILRGTRVRSYKRIEYTKIFVEAPADMQGVWRTYRTSGTNAGERKLRFIGLKVPQIFSISSLLYVFAHYWGKKPSSIRTYNSMFRIPAESEITLNNLGELTAGKTEAANQVTGDQSALPGKTGTNP</sequence>
<gene>
    <name evidence="2" type="ORF">NIES46_48370</name>
</gene>
<dbReference type="Proteomes" id="UP000326169">
    <property type="component" value="Unassembled WGS sequence"/>
</dbReference>
<comment type="caution">
    <text evidence="2">The sequence shown here is derived from an EMBL/GenBank/DDBJ whole genome shotgun (WGS) entry which is preliminary data.</text>
</comment>
<evidence type="ECO:0000313" key="3">
    <source>
        <dbReference type="Proteomes" id="UP000326169"/>
    </source>
</evidence>
<proteinExistence type="predicted"/>
<dbReference type="EMBL" id="BIMW01000274">
    <property type="protein sequence ID" value="GCE96764.1"/>
    <property type="molecule type" value="Genomic_DNA"/>
</dbReference>
<evidence type="ECO:0000256" key="1">
    <source>
        <dbReference type="SAM" id="MobiDB-lite"/>
    </source>
</evidence>
<dbReference type="RefSeq" id="WP_014276092.1">
    <property type="nucleotide sequence ID" value="NZ_BIMW01000274.1"/>
</dbReference>
<name>A0A5M3TB80_LIMPL</name>
<evidence type="ECO:0000313" key="2">
    <source>
        <dbReference type="EMBL" id="GCE96764.1"/>
    </source>
</evidence>
<dbReference type="GeneID" id="301685543"/>
<accession>A0A5M3TB80</accession>
<feature type="region of interest" description="Disordered" evidence="1">
    <location>
        <begin position="192"/>
        <end position="213"/>
    </location>
</feature>
<protein>
    <submittedName>
        <fullName evidence="2">Uncharacterized protein</fullName>
    </submittedName>
</protein>